<dbReference type="InterPro" id="IPR011009">
    <property type="entry name" value="Kinase-like_dom_sf"/>
</dbReference>
<accession>A0AA41UHU6</accession>
<keyword evidence="5" id="KW-1185">Reference proteome</keyword>
<dbReference type="InterPro" id="IPR050154">
    <property type="entry name" value="UbiB_kinase"/>
</dbReference>
<comment type="similarity">
    <text evidence="1">Belongs to the protein kinase superfamily. ADCK protein kinase family.</text>
</comment>
<comment type="caution">
    <text evidence="4">The sequence shown here is derived from an EMBL/GenBank/DDBJ whole genome shotgun (WGS) entry which is preliminary data.</text>
</comment>
<keyword evidence="2" id="KW-0812">Transmembrane</keyword>
<organism evidence="4 5">
    <name type="scientific">Desulfatitalea alkaliphila</name>
    <dbReference type="NCBI Taxonomy" id="2929485"/>
    <lineage>
        <taxon>Bacteria</taxon>
        <taxon>Pseudomonadati</taxon>
        <taxon>Thermodesulfobacteriota</taxon>
        <taxon>Desulfobacteria</taxon>
        <taxon>Desulfobacterales</taxon>
        <taxon>Desulfosarcinaceae</taxon>
        <taxon>Desulfatitalea</taxon>
    </lineage>
</organism>
<protein>
    <submittedName>
        <fullName evidence="4">AarF/UbiB family protein</fullName>
    </submittedName>
</protein>
<feature type="domain" description="ABC1 atypical kinase-like" evidence="3">
    <location>
        <begin position="90"/>
        <end position="329"/>
    </location>
</feature>
<feature type="transmembrane region" description="Helical" evidence="2">
    <location>
        <begin position="516"/>
        <end position="539"/>
    </location>
</feature>
<dbReference type="PANTHER" id="PTHR10566">
    <property type="entry name" value="CHAPERONE-ACTIVITY OF BC1 COMPLEX CABC1 -RELATED"/>
    <property type="match status" value="1"/>
</dbReference>
<evidence type="ECO:0000256" key="1">
    <source>
        <dbReference type="ARBA" id="ARBA00009670"/>
    </source>
</evidence>
<evidence type="ECO:0000313" key="4">
    <source>
        <dbReference type="EMBL" id="MCJ8498987.1"/>
    </source>
</evidence>
<reference evidence="4" key="1">
    <citation type="submission" date="2022-04" db="EMBL/GenBank/DDBJ databases">
        <title>Desulfatitalea alkaliphila sp. nov., a novel anaerobic sulfate-reducing bacterium isolated from terrestrial mud volcano, Taman Peninsula, Russia.</title>
        <authorList>
            <person name="Khomyakova M.A."/>
            <person name="Merkel A.Y."/>
            <person name="Slobodkin A.I."/>
        </authorList>
    </citation>
    <scope>NUCLEOTIDE SEQUENCE</scope>
    <source>
        <strain evidence="4">M08but</strain>
    </source>
</reference>
<name>A0AA41UHU6_9BACT</name>
<sequence>MNLTPTISPLRFKEIVGAFVKYGFEDVMGFLHLPGKRTAQKVTKVPEGLSPYERIRMAFEELGPTFVKFGQVMSLRSDLLPRSLIVELERLQDNAAPVDWEKMRAVLEENLPLPVDNVFVRCERQPMASASLSQVHRAVLQADGRVVALKIQRPGIRADIDRDLDIFNFIARRLHERVESLQIYNLPGMVDLLRKTLDRELNFLREARYMNVAREQHMDLRGIFIPAVVRELSSEKVLVMDHVEGWRPGDGVTADAPHLARIGLAASIRQILENGFFHADPHPGNMLIMGNETLALLDWGMVGRLTPKDRNDMIDLIGAVVSRDSDDLVDAILTLNSAPMNIDRRSLQIDVMELLDMHSVAAVEEINLGMLLLDISDLLRAHRLQVPLDLYLMIKALVTAEGTARLIDPKLDIIAEIEPHLRRLALARFKPTRIWQRFQSMAFKLVTSPIQFPRQVAEVVEKMQRGELRLRFEHHNLGDMRLTLEKTFSRLTLGIIAGATIIGSSLLLVTELPPKVAGYSLLGLIGYLFAGLMALWVVYDILRNR</sequence>
<dbReference type="Proteomes" id="UP001165427">
    <property type="component" value="Unassembled WGS sequence"/>
</dbReference>
<evidence type="ECO:0000259" key="3">
    <source>
        <dbReference type="Pfam" id="PF03109"/>
    </source>
</evidence>
<dbReference type="Pfam" id="PF03109">
    <property type="entry name" value="ABC1"/>
    <property type="match status" value="1"/>
</dbReference>
<dbReference type="AlphaFoldDB" id="A0AA41UHU6"/>
<dbReference type="PANTHER" id="PTHR10566:SF113">
    <property type="entry name" value="PROTEIN ACTIVITY OF BC1 COMPLEX KINASE 7, CHLOROPLASTIC"/>
    <property type="match status" value="1"/>
</dbReference>
<evidence type="ECO:0000256" key="2">
    <source>
        <dbReference type="SAM" id="Phobius"/>
    </source>
</evidence>
<proteinExistence type="inferred from homology"/>
<dbReference type="SUPFAM" id="SSF56112">
    <property type="entry name" value="Protein kinase-like (PK-like)"/>
    <property type="match status" value="1"/>
</dbReference>
<dbReference type="InterPro" id="IPR004147">
    <property type="entry name" value="ABC1_dom"/>
</dbReference>
<feature type="transmembrane region" description="Helical" evidence="2">
    <location>
        <begin position="491"/>
        <end position="510"/>
    </location>
</feature>
<dbReference type="EMBL" id="JALJRB010000001">
    <property type="protein sequence ID" value="MCJ8498987.1"/>
    <property type="molecule type" value="Genomic_DNA"/>
</dbReference>
<evidence type="ECO:0000313" key="5">
    <source>
        <dbReference type="Proteomes" id="UP001165427"/>
    </source>
</evidence>
<keyword evidence="2" id="KW-1133">Transmembrane helix</keyword>
<keyword evidence="2" id="KW-0472">Membrane</keyword>
<gene>
    <name evidence="4" type="ORF">MRX98_00260</name>
</gene>
<dbReference type="CDD" id="cd05121">
    <property type="entry name" value="ABC1_ADCK3-like"/>
    <property type="match status" value="1"/>
</dbReference>
<dbReference type="RefSeq" id="WP_246901997.1">
    <property type="nucleotide sequence ID" value="NZ_JALJRB010000001.1"/>
</dbReference>